<comment type="subcellular location">
    <subcellularLocation>
        <location evidence="1">Cell membrane</location>
        <topology evidence="1">Multi-pass membrane protein</topology>
    </subcellularLocation>
</comment>
<proteinExistence type="predicted"/>
<keyword evidence="6" id="KW-0739">Sodium transport</keyword>
<name>A0A820QML9_9BILA</name>
<protein>
    <submittedName>
        <fullName evidence="7">Uncharacterized protein</fullName>
    </submittedName>
</protein>
<keyword evidence="3" id="KW-0472">Membrane</keyword>
<sequence>MFVGLLASVIQGIIDAGGSRAVWQRALDGGRVEFFNFDPDPTTRHTVWSILFGATFTWLAIY</sequence>
<dbReference type="AlphaFoldDB" id="A0A820QML9"/>
<dbReference type="PANTHER" id="PTHR42985">
    <property type="entry name" value="SODIUM-COUPLED MONOCARBOXYLATE TRANSPORTER"/>
    <property type="match status" value="1"/>
</dbReference>
<keyword evidence="2" id="KW-0813">Transport</keyword>
<feature type="non-terminal residue" evidence="7">
    <location>
        <position position="1"/>
    </location>
</feature>
<keyword evidence="5" id="KW-0406">Ion transport</keyword>
<evidence type="ECO:0000256" key="6">
    <source>
        <dbReference type="ARBA" id="ARBA00023201"/>
    </source>
</evidence>
<dbReference type="Gene3D" id="1.20.1730.10">
    <property type="entry name" value="Sodium/glucose cotransporter"/>
    <property type="match status" value="1"/>
</dbReference>
<organism evidence="7 8">
    <name type="scientific">Adineta steineri</name>
    <dbReference type="NCBI Taxonomy" id="433720"/>
    <lineage>
        <taxon>Eukaryota</taxon>
        <taxon>Metazoa</taxon>
        <taxon>Spiralia</taxon>
        <taxon>Gnathifera</taxon>
        <taxon>Rotifera</taxon>
        <taxon>Eurotatoria</taxon>
        <taxon>Bdelloidea</taxon>
        <taxon>Adinetida</taxon>
        <taxon>Adinetidae</taxon>
        <taxon>Adineta</taxon>
    </lineage>
</organism>
<dbReference type="PANTHER" id="PTHR42985:SF40">
    <property type="entry name" value="LD47995P-RELATED"/>
    <property type="match status" value="1"/>
</dbReference>
<evidence type="ECO:0000256" key="4">
    <source>
        <dbReference type="ARBA" id="ARBA00023053"/>
    </source>
</evidence>
<dbReference type="Proteomes" id="UP000663868">
    <property type="component" value="Unassembled WGS sequence"/>
</dbReference>
<dbReference type="EMBL" id="CAJOBB010027383">
    <property type="protein sequence ID" value="CAF4422586.1"/>
    <property type="molecule type" value="Genomic_DNA"/>
</dbReference>
<dbReference type="GO" id="GO:0005886">
    <property type="term" value="C:plasma membrane"/>
    <property type="evidence" value="ECO:0007669"/>
    <property type="project" value="UniProtKB-SubCell"/>
</dbReference>
<evidence type="ECO:0000256" key="2">
    <source>
        <dbReference type="ARBA" id="ARBA00022448"/>
    </source>
</evidence>
<dbReference type="InterPro" id="IPR038377">
    <property type="entry name" value="Na/Glc_symporter_sf"/>
</dbReference>
<keyword evidence="3" id="KW-1003">Cell membrane</keyword>
<evidence type="ECO:0000313" key="7">
    <source>
        <dbReference type="EMBL" id="CAF4422586.1"/>
    </source>
</evidence>
<dbReference type="GO" id="GO:0015293">
    <property type="term" value="F:symporter activity"/>
    <property type="evidence" value="ECO:0007669"/>
    <property type="project" value="TreeGrafter"/>
</dbReference>
<dbReference type="GO" id="GO:0006814">
    <property type="term" value="P:sodium ion transport"/>
    <property type="evidence" value="ECO:0007669"/>
    <property type="project" value="UniProtKB-KW"/>
</dbReference>
<gene>
    <name evidence="7" type="ORF">KXQ929_LOCUS52283</name>
</gene>
<evidence type="ECO:0000256" key="3">
    <source>
        <dbReference type="ARBA" id="ARBA00022475"/>
    </source>
</evidence>
<dbReference type="InterPro" id="IPR051163">
    <property type="entry name" value="Sodium:Solute_Symporter_SSF"/>
</dbReference>
<evidence type="ECO:0000313" key="8">
    <source>
        <dbReference type="Proteomes" id="UP000663868"/>
    </source>
</evidence>
<keyword evidence="4" id="KW-0915">Sodium</keyword>
<evidence type="ECO:0000256" key="5">
    <source>
        <dbReference type="ARBA" id="ARBA00023065"/>
    </source>
</evidence>
<accession>A0A820QML9</accession>
<evidence type="ECO:0000256" key="1">
    <source>
        <dbReference type="ARBA" id="ARBA00004651"/>
    </source>
</evidence>
<comment type="caution">
    <text evidence="7">The sequence shown here is derived from an EMBL/GenBank/DDBJ whole genome shotgun (WGS) entry which is preliminary data.</text>
</comment>
<reference evidence="7" key="1">
    <citation type="submission" date="2021-02" db="EMBL/GenBank/DDBJ databases">
        <authorList>
            <person name="Nowell W R."/>
        </authorList>
    </citation>
    <scope>NUCLEOTIDE SEQUENCE</scope>
</reference>